<dbReference type="InterPro" id="IPR001878">
    <property type="entry name" value="Znf_CCHC"/>
</dbReference>
<evidence type="ECO:0000256" key="7">
    <source>
        <dbReference type="ARBA" id="ARBA00022759"/>
    </source>
</evidence>
<dbReference type="EC" id="2.7.7.49" evidence="3"/>
<dbReference type="InterPro" id="IPR000477">
    <property type="entry name" value="RT_dom"/>
</dbReference>
<sequence length="856" mass="96524">MTQTSFTFSSCCKVSVLPPRLSQRAIKRTPSMKRRMRENLCLYCGNPGHLRASCPDRPIKRSGGPVSESFPPFEIPITLKIADRSIKTTAMIDSGAAGNFIDLAFSHANAIPLLSCEPRVAVSALDGRPLGSGRIKFLTPDIHLNIKDNHHEVIRLFAIDSPHCAVILGLPWLETHDPTIIWSSKELSFESNSCQNHHSSHQNAAPQRLLVRQVATAKVAEHESVTTRDFLPPQYGDLREAFSQRNATRLPPHRPYDCAIELLPGATPTRGRVFPLSQPETEAMQKYIQEELQKGFIRPSTSPASAGFFFVKKKDGGLRPCIDFRSLNDITVKYRYPLPLVPSALEQLRQARFFTKLDLRNAYNLIRIREGDEWKTAFSTTSGHYEYLVMPFGLCNAPSVFQVFVNDVFRDMLQSHVIVYVDDILVYSATFEEHVAHVRQVLKRLIDNNLYIKGEKCEFHTTSTAFLGYVISPQGVAMDQGKVDAVLQWPQPKTVKELQRFLGFANFYRRFIRGFSSVAAPLTDLLKGATKTLRWTSKASSAFEVLKSRFSQSPILRHPDPNVQFIVEVDASNTGVGAVLSQHHGSPPKMFPCAYFSRKLTSAERNYDMGDRELLAMKEAFTEWRHWLEGASQPFLVLTDHKNLEYLKSAKRLNARQARWSLFFSRFNFQISYRPGSKNGKADALSRLHEHDCEIPNKLENIVPASLILAPIRWDIITELTDCNANNPPPPSCPADQIYVPPTHRQRVLHLVHDTPAAGHPGMMGTQTLVKNSFWWPTMQSDVAQFVTNCATCQMSKSPRQLPASFLQPFPIPQRPWSHIAVDFITDLPGSQGNSTILSVIDRFSNSIQFNSILFI</sequence>
<protein>
    <recommendedName>
        <fullName evidence="10">Gypsy retrotransposon integrase-like protein 1</fullName>
        <ecNumber evidence="3">2.7.7.49</ecNumber>
        <ecNumber evidence="2">3.1.26.4</ecNumber>
    </recommendedName>
</protein>
<dbReference type="Pfam" id="PF00078">
    <property type="entry name" value="RVT_1"/>
    <property type="match status" value="1"/>
</dbReference>
<dbReference type="InterPro" id="IPR043128">
    <property type="entry name" value="Rev_trsase/Diguanyl_cyclase"/>
</dbReference>
<dbReference type="GeneTree" id="ENSGT01040000240511"/>
<dbReference type="GO" id="GO:0008270">
    <property type="term" value="F:zinc ion binding"/>
    <property type="evidence" value="ECO:0007669"/>
    <property type="project" value="UniProtKB-KW"/>
</dbReference>
<evidence type="ECO:0000256" key="9">
    <source>
        <dbReference type="ARBA" id="ARBA00022918"/>
    </source>
</evidence>
<dbReference type="CDD" id="cd09274">
    <property type="entry name" value="RNase_HI_RT_Ty3"/>
    <property type="match status" value="1"/>
</dbReference>
<keyword evidence="6" id="KW-0540">Nuclease</keyword>
<dbReference type="PROSITE" id="PS50158">
    <property type="entry name" value="ZF_CCHC"/>
    <property type="match status" value="1"/>
</dbReference>
<dbReference type="InterPro" id="IPR050951">
    <property type="entry name" value="Retrovirus_Pol_polyprotein"/>
</dbReference>
<organism evidence="14 15">
    <name type="scientific">Oryzias melastigma</name>
    <name type="common">Marine medaka</name>
    <dbReference type="NCBI Taxonomy" id="30732"/>
    <lineage>
        <taxon>Eukaryota</taxon>
        <taxon>Metazoa</taxon>
        <taxon>Chordata</taxon>
        <taxon>Craniata</taxon>
        <taxon>Vertebrata</taxon>
        <taxon>Euteleostomi</taxon>
        <taxon>Actinopterygii</taxon>
        <taxon>Neopterygii</taxon>
        <taxon>Teleostei</taxon>
        <taxon>Neoteleostei</taxon>
        <taxon>Acanthomorphata</taxon>
        <taxon>Ovalentaria</taxon>
        <taxon>Atherinomorphae</taxon>
        <taxon>Beloniformes</taxon>
        <taxon>Adrianichthyidae</taxon>
        <taxon>Oryziinae</taxon>
        <taxon>Oryzias</taxon>
    </lineage>
</organism>
<dbReference type="Ensembl" id="ENSOMET00000009121.1">
    <property type="protein sequence ID" value="ENSOMEP00000024648.1"/>
    <property type="gene ID" value="ENSOMEG00000005417.1"/>
</dbReference>
<feature type="domain" description="Reverse transcriptase" evidence="13">
    <location>
        <begin position="292"/>
        <end position="471"/>
    </location>
</feature>
<dbReference type="Proteomes" id="UP000261560">
    <property type="component" value="Unplaced"/>
</dbReference>
<evidence type="ECO:0000313" key="14">
    <source>
        <dbReference type="Ensembl" id="ENSOMEP00000024648.1"/>
    </source>
</evidence>
<dbReference type="InterPro" id="IPR021109">
    <property type="entry name" value="Peptidase_aspartic_dom_sf"/>
</dbReference>
<evidence type="ECO:0000256" key="11">
    <source>
        <dbReference type="PROSITE-ProRule" id="PRU00047"/>
    </source>
</evidence>
<dbReference type="EC" id="3.1.26.4" evidence="2"/>
<dbReference type="GO" id="GO:0003676">
    <property type="term" value="F:nucleic acid binding"/>
    <property type="evidence" value="ECO:0007669"/>
    <property type="project" value="InterPro"/>
</dbReference>
<dbReference type="PROSITE" id="PS50878">
    <property type="entry name" value="RT_POL"/>
    <property type="match status" value="1"/>
</dbReference>
<dbReference type="FunFam" id="3.10.20.370:FF:000003">
    <property type="entry name" value="Transposon Tf2-6 polyprotein"/>
    <property type="match status" value="1"/>
</dbReference>
<dbReference type="SUPFAM" id="SSF56672">
    <property type="entry name" value="DNA/RNA polymerases"/>
    <property type="match status" value="1"/>
</dbReference>
<dbReference type="SUPFAM" id="SSF57756">
    <property type="entry name" value="Retrovirus zinc finger-like domains"/>
    <property type="match status" value="1"/>
</dbReference>
<dbReference type="GO" id="GO:0003964">
    <property type="term" value="F:RNA-directed DNA polymerase activity"/>
    <property type="evidence" value="ECO:0007669"/>
    <property type="project" value="UniProtKB-KW"/>
</dbReference>
<dbReference type="Pfam" id="PF08284">
    <property type="entry name" value="RVP_2"/>
    <property type="match status" value="1"/>
</dbReference>
<evidence type="ECO:0000256" key="6">
    <source>
        <dbReference type="ARBA" id="ARBA00022722"/>
    </source>
</evidence>
<dbReference type="PANTHER" id="PTHR37984:SF5">
    <property type="entry name" value="PROTEIN NYNRIN-LIKE"/>
    <property type="match status" value="1"/>
</dbReference>
<keyword evidence="9" id="KW-0695">RNA-directed DNA polymerase</keyword>
<dbReference type="InterPro" id="IPR041588">
    <property type="entry name" value="Integrase_H2C2"/>
</dbReference>
<dbReference type="AlphaFoldDB" id="A0A3B3D3I6"/>
<dbReference type="GO" id="GO:0004523">
    <property type="term" value="F:RNA-DNA hybrid ribonuclease activity"/>
    <property type="evidence" value="ECO:0007669"/>
    <property type="project" value="UniProtKB-EC"/>
</dbReference>
<evidence type="ECO:0000256" key="10">
    <source>
        <dbReference type="ARBA" id="ARBA00039658"/>
    </source>
</evidence>
<dbReference type="InterPro" id="IPR041373">
    <property type="entry name" value="RT_RNaseH"/>
</dbReference>
<accession>A0A3B3D3I6</accession>
<dbReference type="CDD" id="cd01647">
    <property type="entry name" value="RT_LTR"/>
    <property type="match status" value="1"/>
</dbReference>
<reference evidence="14" key="1">
    <citation type="submission" date="2025-08" db="UniProtKB">
        <authorList>
            <consortium name="Ensembl"/>
        </authorList>
    </citation>
    <scope>IDENTIFICATION</scope>
</reference>
<dbReference type="Pfam" id="PF17921">
    <property type="entry name" value="Integrase_H2C2"/>
    <property type="match status" value="1"/>
</dbReference>
<dbReference type="CDD" id="cd00303">
    <property type="entry name" value="retropepsin_like"/>
    <property type="match status" value="1"/>
</dbReference>
<keyword evidence="5" id="KW-0548">Nucleotidyltransferase</keyword>
<keyword evidence="11" id="KW-0479">Metal-binding</keyword>
<evidence type="ECO:0000256" key="5">
    <source>
        <dbReference type="ARBA" id="ARBA00022695"/>
    </source>
</evidence>
<dbReference type="Gene3D" id="1.10.340.70">
    <property type="match status" value="1"/>
</dbReference>
<evidence type="ECO:0000259" key="13">
    <source>
        <dbReference type="PROSITE" id="PS50878"/>
    </source>
</evidence>
<keyword evidence="4" id="KW-0808">Transferase</keyword>
<dbReference type="Gene3D" id="2.40.70.10">
    <property type="entry name" value="Acid Proteases"/>
    <property type="match status" value="1"/>
</dbReference>
<dbReference type="InterPro" id="IPR043502">
    <property type="entry name" value="DNA/RNA_pol_sf"/>
</dbReference>
<evidence type="ECO:0000256" key="3">
    <source>
        <dbReference type="ARBA" id="ARBA00012493"/>
    </source>
</evidence>
<dbReference type="FunFam" id="3.30.70.270:FF:000020">
    <property type="entry name" value="Transposon Tf2-6 polyprotein-like Protein"/>
    <property type="match status" value="1"/>
</dbReference>
<dbReference type="Pfam" id="PF17917">
    <property type="entry name" value="RT_RNaseH"/>
    <property type="match status" value="1"/>
</dbReference>
<proteinExistence type="inferred from homology"/>
<evidence type="ECO:0000313" key="15">
    <source>
        <dbReference type="Proteomes" id="UP000261560"/>
    </source>
</evidence>
<dbReference type="STRING" id="30732.ENSOMEP00000024648"/>
<evidence type="ECO:0000256" key="4">
    <source>
        <dbReference type="ARBA" id="ARBA00022679"/>
    </source>
</evidence>
<dbReference type="InterPro" id="IPR036875">
    <property type="entry name" value="Znf_CCHC_sf"/>
</dbReference>
<dbReference type="Gene3D" id="3.10.10.10">
    <property type="entry name" value="HIV Type 1 Reverse Transcriptase, subunit A, domain 1"/>
    <property type="match status" value="1"/>
</dbReference>
<keyword evidence="7" id="KW-0255">Endonuclease</keyword>
<evidence type="ECO:0000256" key="2">
    <source>
        <dbReference type="ARBA" id="ARBA00012180"/>
    </source>
</evidence>
<keyword evidence="11" id="KW-0863">Zinc-finger</keyword>
<name>A0A3B3D3I6_ORYME</name>
<dbReference type="Gene3D" id="3.30.70.270">
    <property type="match status" value="2"/>
</dbReference>
<dbReference type="PANTHER" id="PTHR37984">
    <property type="entry name" value="PROTEIN CBG26694"/>
    <property type="match status" value="1"/>
</dbReference>
<dbReference type="FunFam" id="1.10.340.70:FF:000001">
    <property type="entry name" value="Retrovirus-related Pol polyprotein from transposon gypsy-like Protein"/>
    <property type="match status" value="1"/>
</dbReference>
<evidence type="ECO:0000259" key="12">
    <source>
        <dbReference type="PROSITE" id="PS50158"/>
    </source>
</evidence>
<reference evidence="14" key="2">
    <citation type="submission" date="2025-09" db="UniProtKB">
        <authorList>
            <consortium name="Ensembl"/>
        </authorList>
    </citation>
    <scope>IDENTIFICATION</scope>
</reference>
<keyword evidence="8" id="KW-0378">Hydrolase</keyword>
<keyword evidence="15" id="KW-1185">Reference proteome</keyword>
<evidence type="ECO:0000256" key="1">
    <source>
        <dbReference type="ARBA" id="ARBA00010879"/>
    </source>
</evidence>
<evidence type="ECO:0000256" key="8">
    <source>
        <dbReference type="ARBA" id="ARBA00022801"/>
    </source>
</evidence>
<keyword evidence="11" id="KW-0862">Zinc</keyword>
<dbReference type="PaxDb" id="30732-ENSOMEP00000024648"/>
<comment type="similarity">
    <text evidence="1">Belongs to the beta type-B retroviral polymerase family. HERV class-II K(HML-2) pol subfamily.</text>
</comment>
<dbReference type="OMA" id="IDSPHCA"/>
<feature type="domain" description="CCHC-type" evidence="12">
    <location>
        <begin position="41"/>
        <end position="56"/>
    </location>
</feature>